<evidence type="ECO:0000256" key="2">
    <source>
        <dbReference type="ARBA" id="ARBA00022771"/>
    </source>
</evidence>
<comment type="caution">
    <text evidence="7">The sequence shown here is derived from an EMBL/GenBank/DDBJ whole genome shotgun (WGS) entry which is preliminary data.</text>
</comment>
<dbReference type="SUPFAM" id="SSF57850">
    <property type="entry name" value="RING/U-box"/>
    <property type="match status" value="1"/>
</dbReference>
<dbReference type="SMART" id="SM00184">
    <property type="entry name" value="RING"/>
    <property type="match status" value="1"/>
</dbReference>
<evidence type="ECO:0000313" key="8">
    <source>
        <dbReference type="Proteomes" id="UP001305779"/>
    </source>
</evidence>
<evidence type="ECO:0000256" key="4">
    <source>
        <dbReference type="PROSITE-ProRule" id="PRU00175"/>
    </source>
</evidence>
<dbReference type="Pfam" id="PF13923">
    <property type="entry name" value="zf-C3HC4_2"/>
    <property type="match status" value="1"/>
</dbReference>
<dbReference type="Proteomes" id="UP001305779">
    <property type="component" value="Unassembled WGS sequence"/>
</dbReference>
<feature type="region of interest" description="Disordered" evidence="5">
    <location>
        <begin position="142"/>
        <end position="167"/>
    </location>
</feature>
<dbReference type="PROSITE" id="PS00518">
    <property type="entry name" value="ZF_RING_1"/>
    <property type="match status" value="1"/>
</dbReference>
<name>A0ABR0F088_ZASCE</name>
<reference evidence="7 8" key="1">
    <citation type="journal article" date="2023" name="G3 (Bethesda)">
        <title>A chromosome-level genome assembly of Zasmidium syzygii isolated from banana leaves.</title>
        <authorList>
            <person name="van Westerhoven A.C."/>
            <person name="Mehrabi R."/>
            <person name="Talebi R."/>
            <person name="Steentjes M.B.F."/>
            <person name="Corcolon B."/>
            <person name="Chong P.A."/>
            <person name="Kema G.H.J."/>
            <person name="Seidl M.F."/>
        </authorList>
    </citation>
    <scope>NUCLEOTIDE SEQUENCE [LARGE SCALE GENOMIC DNA]</scope>
    <source>
        <strain evidence="7 8">P124</strain>
    </source>
</reference>
<keyword evidence="8" id="KW-1185">Reference proteome</keyword>
<sequence>MSSLSVDKISTDVKVSEPFAVTTPTKPAKRAVEMLVLQPIHIPTNTPRSDTSSSLYQSDSTEHFYHRTPPPSSEELQFFGLKSADQAKTKDQLCAVCFGPFQDAVTTRCQHTFCFGCIYEWFGGSTACPKCSGDMYQPRRLREQPSREIHPAERPGPMEESQWKLPSPTTVTTVKATFKAHIKKPSTEQKLLIKKTRSSGYLQIPSPHHQHSYSDRSTSATQQQRNTSFTSSLSLRKGHTRGGRHSSLPSYMKRSNPPQQTLQTHNLDYTYQEPIIVQSPQDAEAPLTNDPTDLDASVLELYSTCTKYLESTHQPTEPSVHLVEINSQEILDDMWMAKKESGQDAFLPIRCKAISKCVWREWEDYLRRMEGSLIMGQELWWGLHRNFERTVVEYGWVEDWTELPGDFVEGLERIMAVAGQR</sequence>
<keyword evidence="1" id="KW-0479">Metal-binding</keyword>
<gene>
    <name evidence="7" type="ORF">PRZ48_001069</name>
</gene>
<accession>A0ABR0F088</accession>
<dbReference type="PANTHER" id="PTHR15315:SF26">
    <property type="entry name" value="E3 UBIQUITIN-PROTEIN LIGASE NRDP1"/>
    <property type="match status" value="1"/>
</dbReference>
<proteinExistence type="predicted"/>
<feature type="compositionally biased region" description="Polar residues" evidence="5">
    <location>
        <begin position="215"/>
        <end position="234"/>
    </location>
</feature>
<feature type="domain" description="RING-type" evidence="6">
    <location>
        <begin position="94"/>
        <end position="132"/>
    </location>
</feature>
<dbReference type="InterPro" id="IPR017907">
    <property type="entry name" value="Znf_RING_CS"/>
</dbReference>
<evidence type="ECO:0000256" key="1">
    <source>
        <dbReference type="ARBA" id="ARBA00022723"/>
    </source>
</evidence>
<feature type="compositionally biased region" description="Basic and acidic residues" evidence="5">
    <location>
        <begin position="142"/>
        <end position="157"/>
    </location>
</feature>
<keyword evidence="2 4" id="KW-0863">Zinc-finger</keyword>
<dbReference type="EMBL" id="JAXOVC010000001">
    <property type="protein sequence ID" value="KAK4507334.1"/>
    <property type="molecule type" value="Genomic_DNA"/>
</dbReference>
<dbReference type="Gene3D" id="3.30.40.10">
    <property type="entry name" value="Zinc/RING finger domain, C3HC4 (zinc finger)"/>
    <property type="match status" value="1"/>
</dbReference>
<dbReference type="InterPro" id="IPR001841">
    <property type="entry name" value="Znf_RING"/>
</dbReference>
<dbReference type="PROSITE" id="PS50089">
    <property type="entry name" value="ZF_RING_2"/>
    <property type="match status" value="1"/>
</dbReference>
<evidence type="ECO:0000256" key="5">
    <source>
        <dbReference type="SAM" id="MobiDB-lite"/>
    </source>
</evidence>
<keyword evidence="3" id="KW-0862">Zinc</keyword>
<feature type="region of interest" description="Disordered" evidence="5">
    <location>
        <begin position="201"/>
        <end position="260"/>
    </location>
</feature>
<dbReference type="PANTHER" id="PTHR15315">
    <property type="entry name" value="RING FINGER PROTEIN 41, 151"/>
    <property type="match status" value="1"/>
</dbReference>
<dbReference type="InterPro" id="IPR013083">
    <property type="entry name" value="Znf_RING/FYVE/PHD"/>
</dbReference>
<protein>
    <recommendedName>
        <fullName evidence="6">RING-type domain-containing protein</fullName>
    </recommendedName>
</protein>
<organism evidence="7 8">
    <name type="scientific">Zasmidium cellare</name>
    <name type="common">Wine cellar mold</name>
    <name type="synonym">Racodium cellare</name>
    <dbReference type="NCBI Taxonomy" id="395010"/>
    <lineage>
        <taxon>Eukaryota</taxon>
        <taxon>Fungi</taxon>
        <taxon>Dikarya</taxon>
        <taxon>Ascomycota</taxon>
        <taxon>Pezizomycotina</taxon>
        <taxon>Dothideomycetes</taxon>
        <taxon>Dothideomycetidae</taxon>
        <taxon>Mycosphaerellales</taxon>
        <taxon>Mycosphaerellaceae</taxon>
        <taxon>Zasmidium</taxon>
    </lineage>
</organism>
<evidence type="ECO:0000259" key="6">
    <source>
        <dbReference type="PROSITE" id="PS50089"/>
    </source>
</evidence>
<evidence type="ECO:0000256" key="3">
    <source>
        <dbReference type="ARBA" id="ARBA00022833"/>
    </source>
</evidence>
<evidence type="ECO:0000313" key="7">
    <source>
        <dbReference type="EMBL" id="KAK4507334.1"/>
    </source>
</evidence>